<dbReference type="Proteomes" id="UP001300502">
    <property type="component" value="Unassembled WGS sequence"/>
</dbReference>
<organism evidence="2 3">
    <name type="scientific">Galdieria yellowstonensis</name>
    <dbReference type="NCBI Taxonomy" id="3028027"/>
    <lineage>
        <taxon>Eukaryota</taxon>
        <taxon>Rhodophyta</taxon>
        <taxon>Bangiophyceae</taxon>
        <taxon>Galdieriales</taxon>
        <taxon>Galdieriaceae</taxon>
        <taxon>Galdieria</taxon>
    </lineage>
</organism>
<sequence>MSEADDFEWNEVCAKIAYEEEKLVKGQGTCVDSSVVREKEIKQNKFQNSLPTQPYPGTFEPFSSDLENQWNLDKISSRNLARRWKEGTESISSSQHPVTTTVDLESIIARKQGEISILRERLSKVEREKFEAIEACRLLQQDSHKRNSSSSCNEEINRLQAEILRLRRLNEFYHQEISSLEMRKRESLPSQEESNEKYTTAHFGSMKIQGSSTKEPVAKRKPFESASSAWKGKAVLEEFETVVNELNQHGQNRSHASAGFTCYEKEPSKQMALNEGVKSYSFQTAVSLHISPSQKNYTSSDAMHKCTHFLDVMNALDGDDLVALKRLVLHVDEHFSSNLVDFMKLHPFEEGIMLQNSPKGLDAFIETLLQILESDCSVIALENASKVFYSMVLKKSLFPSTCAIADFVSLERILSIIERIMKEPVALRICLNVIEGCSVILEEMLVRRVSAEDIESLLRLLKNFLEMEREQIFVSAHSLLLHVMKLVVELLFSGEEYLKSKRRIYLDSIFHLMMSFLSSSSSCLQCAGIYFGYKLKDFLAFSLEVENCISLIQVLICTFIREYLMLSRPECSLMQCGTSWSSLLNTESLQDVFLEKRTNSLRQSDAILYVQYSLQTLHFMIHRLKERGSSLNFLLNYSVPLLSVLKAIIEDQHQNFPFLKEASEIWSVVCSTLKSREPS</sequence>
<evidence type="ECO:0000313" key="3">
    <source>
        <dbReference type="Proteomes" id="UP001300502"/>
    </source>
</evidence>
<comment type="caution">
    <text evidence="2">The sequence shown here is derived from an EMBL/GenBank/DDBJ whole genome shotgun (WGS) entry which is preliminary data.</text>
</comment>
<evidence type="ECO:0000256" key="1">
    <source>
        <dbReference type="SAM" id="Coils"/>
    </source>
</evidence>
<keyword evidence="3" id="KW-1185">Reference proteome</keyword>
<accession>A0AAV9I4U2</accession>
<protein>
    <submittedName>
        <fullName evidence="2">Uncharacterized protein</fullName>
    </submittedName>
</protein>
<dbReference type="EMBL" id="JANCYU010000006">
    <property type="protein sequence ID" value="KAK4522502.1"/>
    <property type="molecule type" value="Genomic_DNA"/>
</dbReference>
<evidence type="ECO:0000313" key="2">
    <source>
        <dbReference type="EMBL" id="KAK4522502.1"/>
    </source>
</evidence>
<gene>
    <name evidence="2" type="ORF">GAYE_PCTG10G0392</name>
</gene>
<proteinExistence type="predicted"/>
<dbReference type="AlphaFoldDB" id="A0AAV9I4U2"/>
<keyword evidence="1" id="KW-0175">Coiled coil</keyword>
<name>A0AAV9I4U2_9RHOD</name>
<feature type="coiled-coil region" evidence="1">
    <location>
        <begin position="108"/>
        <end position="176"/>
    </location>
</feature>
<reference evidence="2 3" key="1">
    <citation type="submission" date="2022-07" db="EMBL/GenBank/DDBJ databases">
        <title>Genome-wide signatures of adaptation to extreme environments.</title>
        <authorList>
            <person name="Cho C.H."/>
            <person name="Yoon H.S."/>
        </authorList>
    </citation>
    <scope>NUCLEOTIDE SEQUENCE [LARGE SCALE GENOMIC DNA]</scope>
    <source>
        <strain evidence="2 3">108.79 E11</strain>
    </source>
</reference>